<proteinExistence type="predicted"/>
<feature type="transmembrane region" description="Helical" evidence="1">
    <location>
        <begin position="145"/>
        <end position="168"/>
    </location>
</feature>
<evidence type="ECO:0000313" key="3">
    <source>
        <dbReference type="Proteomes" id="UP000813385"/>
    </source>
</evidence>
<feature type="transmembrane region" description="Helical" evidence="1">
    <location>
        <begin position="104"/>
        <end position="124"/>
    </location>
</feature>
<sequence>MPADKTLGLGTLIRMSHKNGALPSAVSRSPSPSMRMPAFREASPSNDPPMYIASTIPENETIMPRTSSLSPWGRAKLILNITSIGNAIVTMVLTSFMASAPNDMTNAIGFFIAPPAAAAALWNVAELARRVDVPGGNGIHPGAHVGIRLVLCGSLITMASMITSLGFMSANTRAAYREVGPDGAVFVGGSGQKGDAPPVAWAIIAMCGVGAAIEFVLFVRACCEEDWRRKAIKRARREEMRKVECACGIRE</sequence>
<dbReference type="EMBL" id="JAGPXD010000007">
    <property type="protein sequence ID" value="KAH7347373.1"/>
    <property type="molecule type" value="Genomic_DNA"/>
</dbReference>
<dbReference type="OrthoDB" id="3919494at2759"/>
<keyword evidence="1" id="KW-1133">Transmembrane helix</keyword>
<protein>
    <submittedName>
        <fullName evidence="2">Uncharacterized protein</fullName>
    </submittedName>
</protein>
<feature type="transmembrane region" description="Helical" evidence="1">
    <location>
        <begin position="77"/>
        <end position="98"/>
    </location>
</feature>
<organism evidence="2 3">
    <name type="scientific">Plectosphaerella cucumerina</name>
    <dbReference type="NCBI Taxonomy" id="40658"/>
    <lineage>
        <taxon>Eukaryota</taxon>
        <taxon>Fungi</taxon>
        <taxon>Dikarya</taxon>
        <taxon>Ascomycota</taxon>
        <taxon>Pezizomycotina</taxon>
        <taxon>Sordariomycetes</taxon>
        <taxon>Hypocreomycetidae</taxon>
        <taxon>Glomerellales</taxon>
        <taxon>Plectosphaerellaceae</taxon>
        <taxon>Plectosphaerella</taxon>
    </lineage>
</organism>
<reference evidence="2" key="1">
    <citation type="journal article" date="2021" name="Nat. Commun.">
        <title>Genetic determinants of endophytism in the Arabidopsis root mycobiome.</title>
        <authorList>
            <person name="Mesny F."/>
            <person name="Miyauchi S."/>
            <person name="Thiergart T."/>
            <person name="Pickel B."/>
            <person name="Atanasova L."/>
            <person name="Karlsson M."/>
            <person name="Huettel B."/>
            <person name="Barry K.W."/>
            <person name="Haridas S."/>
            <person name="Chen C."/>
            <person name="Bauer D."/>
            <person name="Andreopoulos W."/>
            <person name="Pangilinan J."/>
            <person name="LaButti K."/>
            <person name="Riley R."/>
            <person name="Lipzen A."/>
            <person name="Clum A."/>
            <person name="Drula E."/>
            <person name="Henrissat B."/>
            <person name="Kohler A."/>
            <person name="Grigoriev I.V."/>
            <person name="Martin F.M."/>
            <person name="Hacquard S."/>
        </authorList>
    </citation>
    <scope>NUCLEOTIDE SEQUENCE</scope>
    <source>
        <strain evidence="2">MPI-CAGE-AT-0016</strain>
    </source>
</reference>
<comment type="caution">
    <text evidence="2">The sequence shown here is derived from an EMBL/GenBank/DDBJ whole genome shotgun (WGS) entry which is preliminary data.</text>
</comment>
<keyword evidence="3" id="KW-1185">Reference proteome</keyword>
<evidence type="ECO:0000256" key="1">
    <source>
        <dbReference type="SAM" id="Phobius"/>
    </source>
</evidence>
<feature type="transmembrane region" description="Helical" evidence="1">
    <location>
        <begin position="199"/>
        <end position="223"/>
    </location>
</feature>
<evidence type="ECO:0000313" key="2">
    <source>
        <dbReference type="EMBL" id="KAH7347373.1"/>
    </source>
</evidence>
<accession>A0A8K0WY79</accession>
<name>A0A8K0WY79_9PEZI</name>
<gene>
    <name evidence="2" type="ORF">B0T11DRAFT_359728</name>
</gene>
<keyword evidence="1" id="KW-0472">Membrane</keyword>
<dbReference type="AlphaFoldDB" id="A0A8K0WY79"/>
<dbReference type="Proteomes" id="UP000813385">
    <property type="component" value="Unassembled WGS sequence"/>
</dbReference>
<keyword evidence="1" id="KW-0812">Transmembrane</keyword>